<organism evidence="1 2">
    <name type="scientific">Halomonas aestuarii</name>
    <dbReference type="NCBI Taxonomy" id="1897729"/>
    <lineage>
        <taxon>Bacteria</taxon>
        <taxon>Pseudomonadati</taxon>
        <taxon>Pseudomonadota</taxon>
        <taxon>Gammaproteobacteria</taxon>
        <taxon>Oceanospirillales</taxon>
        <taxon>Halomonadaceae</taxon>
        <taxon>Halomonas</taxon>
    </lineage>
</organism>
<dbReference type="AlphaFoldDB" id="A0A1J0VJE9"/>
<dbReference type="EMBL" id="CP018139">
    <property type="protein sequence ID" value="APE32160.1"/>
    <property type="molecule type" value="Genomic_DNA"/>
</dbReference>
<sequence length="69" mass="7789">MPHLLRFSRDIEARLERASHHTGITKAELIERMVQDGLADLEQQLLLEDAAPRAERSIDQLLRESGLGA</sequence>
<accession>A0A1J0VJE9</accession>
<proteinExistence type="predicted"/>
<dbReference type="RefSeq" id="WP_071946010.1">
    <property type="nucleotide sequence ID" value="NZ_CP018139.1"/>
</dbReference>
<gene>
    <name evidence="1" type="ORF">BOX17_15105</name>
</gene>
<protein>
    <submittedName>
        <fullName evidence="1">Uncharacterized protein</fullName>
    </submittedName>
</protein>
<dbReference type="OrthoDB" id="6172933at2"/>
<name>A0A1J0VJE9_9GAMM</name>
<keyword evidence="2" id="KW-1185">Reference proteome</keyword>
<reference evidence="2" key="1">
    <citation type="submission" date="2016-11" db="EMBL/GenBank/DDBJ databases">
        <title>Halolamina sediminis sp. nov., an extremely halophilic archaeon isolated from solar salt.</title>
        <authorList>
            <person name="Koh H.-W."/>
            <person name="Rani S."/>
            <person name="Park S.-J."/>
        </authorList>
    </citation>
    <scope>NUCLEOTIDE SEQUENCE [LARGE SCALE GENOMIC DNA]</scope>
    <source>
        <strain evidence="2">Hb3</strain>
    </source>
</reference>
<dbReference type="Proteomes" id="UP000181985">
    <property type="component" value="Chromosome"/>
</dbReference>
<evidence type="ECO:0000313" key="2">
    <source>
        <dbReference type="Proteomes" id="UP000181985"/>
    </source>
</evidence>
<dbReference type="KEGG" id="hsi:BOX17_15105"/>
<evidence type="ECO:0000313" key="1">
    <source>
        <dbReference type="EMBL" id="APE32160.1"/>
    </source>
</evidence>